<feature type="transmembrane region" description="Helical" evidence="1">
    <location>
        <begin position="173"/>
        <end position="191"/>
    </location>
</feature>
<feature type="transmembrane region" description="Helical" evidence="1">
    <location>
        <begin position="61"/>
        <end position="81"/>
    </location>
</feature>
<feature type="transmembrane region" description="Helical" evidence="1">
    <location>
        <begin position="133"/>
        <end position="152"/>
    </location>
</feature>
<gene>
    <name evidence="2" type="ORF">F8O03_05060</name>
</gene>
<keyword evidence="1" id="KW-0812">Transmembrane</keyword>
<feature type="transmembrane region" description="Helical" evidence="1">
    <location>
        <begin position="328"/>
        <end position="345"/>
    </location>
</feature>
<dbReference type="RefSeq" id="WP_151422864.1">
    <property type="nucleotide sequence ID" value="NZ_WBJX01000001.1"/>
</dbReference>
<feature type="transmembrane region" description="Helical" evidence="1">
    <location>
        <begin position="203"/>
        <end position="222"/>
    </location>
</feature>
<reference evidence="2 3" key="1">
    <citation type="submission" date="2019-09" db="EMBL/GenBank/DDBJ databases">
        <title>Phylogeny of genus Pseudoclavibacter and closely related genus.</title>
        <authorList>
            <person name="Li Y."/>
        </authorList>
    </citation>
    <scope>NUCLEOTIDE SEQUENCE [LARGE SCALE GENOMIC DNA]</scope>
    <source>
        <strain evidence="2 3">THG-MD12</strain>
    </source>
</reference>
<evidence type="ECO:0000313" key="3">
    <source>
        <dbReference type="Proteomes" id="UP000490386"/>
    </source>
</evidence>
<feature type="transmembrane region" description="Helical" evidence="1">
    <location>
        <begin position="101"/>
        <end position="127"/>
    </location>
</feature>
<organism evidence="2 3">
    <name type="scientific">Pseudoclavibacter terrae</name>
    <dbReference type="NCBI Taxonomy" id="1530195"/>
    <lineage>
        <taxon>Bacteria</taxon>
        <taxon>Bacillati</taxon>
        <taxon>Actinomycetota</taxon>
        <taxon>Actinomycetes</taxon>
        <taxon>Micrococcales</taxon>
        <taxon>Microbacteriaceae</taxon>
        <taxon>Pseudoclavibacter</taxon>
    </lineage>
</organism>
<feature type="transmembrane region" description="Helical" evidence="1">
    <location>
        <begin position="234"/>
        <end position="254"/>
    </location>
</feature>
<feature type="transmembrane region" description="Helical" evidence="1">
    <location>
        <begin position="302"/>
        <end position="322"/>
    </location>
</feature>
<sequence length="523" mass="54596">MAGHLLQLKLQSIRNGARRDSQHRGAWIGTLLLSIAFAVFAVLMVVSMLDSDIEAKRESAIIVGSLVTIATGLVSVFVTPVAAIDPRSLTVMGFSPRRSAWLALGTAFVSVPSFAMTVVLLAGLLLWASAGTALLVGVVGAAVVLATLVVLSRLAGLVGEDLRARRLVSDARAALVLVLLLLASPLVFVAVSVDWQLGQHDAISAALEVLSMSPIAAPWAAAASAAGGDLQLAFAQLGIGAATLLVLLVLWQVIAGRVASAALGGDETELVDLGVFGAFGRSPALVVAARTVTYWMRDPRYVVVNVSIILIPLLALIPLAVVGVEPRHLALLPLPLLAFFIGWTLHNDLAFDGSAVWMHVTSGMSGLSDRFGRALPTLVFGSVVVLLGAVITWLIVGDWGTILALVGLSLGLLFSATGFSSIGSVLHPYPVARPGDSPFSQPVRSWGSGVFWHPTTGFIAILLMGPAVYAGLVALNGGESWWNFVALGWGLVVGLIVLLVGLLAGARQFERRSSEIMAFAQSA</sequence>
<feature type="transmembrane region" description="Helical" evidence="1">
    <location>
        <begin position="402"/>
        <end position="429"/>
    </location>
</feature>
<name>A0A7J5B6B0_9MICO</name>
<feature type="transmembrane region" description="Helical" evidence="1">
    <location>
        <begin position="450"/>
        <end position="475"/>
    </location>
</feature>
<keyword evidence="3" id="KW-1185">Reference proteome</keyword>
<keyword evidence="1" id="KW-1133">Transmembrane helix</keyword>
<dbReference type="EMBL" id="WBJX01000001">
    <property type="protein sequence ID" value="KAB1639692.1"/>
    <property type="molecule type" value="Genomic_DNA"/>
</dbReference>
<evidence type="ECO:0000256" key="1">
    <source>
        <dbReference type="SAM" id="Phobius"/>
    </source>
</evidence>
<feature type="transmembrane region" description="Helical" evidence="1">
    <location>
        <begin position="374"/>
        <end position="396"/>
    </location>
</feature>
<accession>A0A7J5B6B0</accession>
<feature type="transmembrane region" description="Helical" evidence="1">
    <location>
        <begin position="481"/>
        <end position="504"/>
    </location>
</feature>
<dbReference type="AlphaFoldDB" id="A0A7J5B6B0"/>
<feature type="transmembrane region" description="Helical" evidence="1">
    <location>
        <begin position="26"/>
        <end position="49"/>
    </location>
</feature>
<keyword evidence="1" id="KW-0472">Membrane</keyword>
<proteinExistence type="predicted"/>
<comment type="caution">
    <text evidence="2">The sequence shown here is derived from an EMBL/GenBank/DDBJ whole genome shotgun (WGS) entry which is preliminary data.</text>
</comment>
<evidence type="ECO:0000313" key="2">
    <source>
        <dbReference type="EMBL" id="KAB1639692.1"/>
    </source>
</evidence>
<dbReference type="Proteomes" id="UP000490386">
    <property type="component" value="Unassembled WGS sequence"/>
</dbReference>
<protein>
    <submittedName>
        <fullName evidence="2">Uncharacterized protein</fullName>
    </submittedName>
</protein>
<dbReference type="OrthoDB" id="3261041at2"/>